<feature type="domain" description="Cadherin" evidence="8">
    <location>
        <begin position="349"/>
        <end position="473"/>
    </location>
</feature>
<dbReference type="Gene3D" id="2.60.40.60">
    <property type="entry name" value="Cadherins"/>
    <property type="match status" value="3"/>
</dbReference>
<keyword evidence="3" id="KW-0677">Repeat</keyword>
<evidence type="ECO:0000259" key="8">
    <source>
        <dbReference type="PROSITE" id="PS50268"/>
    </source>
</evidence>
<accession>A0ABN5WYP9</accession>
<reference evidence="10" key="1">
    <citation type="journal article" date="2019" name="Microbiol. Resour. Announc.">
        <title>Complete Genome Sequence of Halomonas olivaria, a Moderately Halophilic Bacterium Isolated from Olive Processing Effluents, Obtained by Nanopore Sequencing.</title>
        <authorList>
            <person name="Nagata S."/>
            <person name="Ii K.M."/>
            <person name="Tsukimi T."/>
            <person name="Miura M.C."/>
            <person name="Galipon J."/>
            <person name="Arakawa K."/>
        </authorList>
    </citation>
    <scope>NUCLEOTIDE SEQUENCE [LARGE SCALE GENOMIC DNA]</scope>
    <source>
        <strain evidence="10">TYRC17</strain>
    </source>
</reference>
<evidence type="ECO:0000256" key="2">
    <source>
        <dbReference type="ARBA" id="ARBA00022692"/>
    </source>
</evidence>
<protein>
    <recommendedName>
        <fullName evidence="8">Cadherin domain-containing protein</fullName>
    </recommendedName>
</protein>
<evidence type="ECO:0000256" key="6">
    <source>
        <dbReference type="ARBA" id="ARBA00022989"/>
    </source>
</evidence>
<keyword evidence="6" id="KW-1133">Transmembrane helix</keyword>
<dbReference type="EMBL" id="AP019416">
    <property type="protein sequence ID" value="BBI49681.1"/>
    <property type="molecule type" value="Genomic_DNA"/>
</dbReference>
<name>A0ABN5WYP9_9GAMM</name>
<dbReference type="InterPro" id="IPR050971">
    <property type="entry name" value="Cadherin-domain_protein"/>
</dbReference>
<evidence type="ECO:0000256" key="7">
    <source>
        <dbReference type="ARBA" id="ARBA00023136"/>
    </source>
</evidence>
<dbReference type="Proteomes" id="UP000289555">
    <property type="component" value="Chromosome"/>
</dbReference>
<dbReference type="CDD" id="cd11304">
    <property type="entry name" value="Cadherin_repeat"/>
    <property type="match status" value="2"/>
</dbReference>
<keyword evidence="7" id="KW-0472">Membrane</keyword>
<proteinExistence type="predicted"/>
<dbReference type="Pfam" id="PF00028">
    <property type="entry name" value="Cadherin"/>
    <property type="match status" value="1"/>
</dbReference>
<evidence type="ECO:0000313" key="10">
    <source>
        <dbReference type="Proteomes" id="UP000289555"/>
    </source>
</evidence>
<evidence type="ECO:0000256" key="5">
    <source>
        <dbReference type="ARBA" id="ARBA00022889"/>
    </source>
</evidence>
<evidence type="ECO:0000256" key="4">
    <source>
        <dbReference type="ARBA" id="ARBA00022837"/>
    </source>
</evidence>
<keyword evidence="10" id="KW-1185">Reference proteome</keyword>
<keyword evidence="4" id="KW-0106">Calcium</keyword>
<feature type="domain" description="Cadherin" evidence="8">
    <location>
        <begin position="574"/>
        <end position="678"/>
    </location>
</feature>
<dbReference type="InterPro" id="IPR002126">
    <property type="entry name" value="Cadherin-like_dom"/>
</dbReference>
<dbReference type="PROSITE" id="PS50268">
    <property type="entry name" value="CADHERIN_2"/>
    <property type="match status" value="3"/>
</dbReference>
<dbReference type="PANTHER" id="PTHR24025">
    <property type="entry name" value="DESMOGLEIN FAMILY MEMBER"/>
    <property type="match status" value="1"/>
</dbReference>
<dbReference type="SUPFAM" id="SSF49313">
    <property type="entry name" value="Cadherin-like"/>
    <property type="match status" value="2"/>
</dbReference>
<dbReference type="SMART" id="SM00112">
    <property type="entry name" value="CA"/>
    <property type="match status" value="2"/>
</dbReference>
<evidence type="ECO:0000313" key="9">
    <source>
        <dbReference type="EMBL" id="BBI49681.1"/>
    </source>
</evidence>
<keyword evidence="5" id="KW-0130">Cell adhesion</keyword>
<gene>
    <name evidence="9" type="ORF">HORIV_21020</name>
</gene>
<evidence type="ECO:0000256" key="3">
    <source>
        <dbReference type="ARBA" id="ARBA00022737"/>
    </source>
</evidence>
<organism evidence="9 10">
    <name type="scientific">Vreelandella olivaria</name>
    <dbReference type="NCBI Taxonomy" id="390919"/>
    <lineage>
        <taxon>Bacteria</taxon>
        <taxon>Pseudomonadati</taxon>
        <taxon>Pseudomonadota</taxon>
        <taxon>Gammaproteobacteria</taxon>
        <taxon>Oceanospirillales</taxon>
        <taxon>Halomonadaceae</taxon>
        <taxon>Vreelandella</taxon>
    </lineage>
</organism>
<comment type="subcellular location">
    <subcellularLocation>
        <location evidence="1">Membrane</location>
    </subcellularLocation>
</comment>
<dbReference type="InterPro" id="IPR015919">
    <property type="entry name" value="Cadherin-like_sf"/>
</dbReference>
<evidence type="ECO:0000256" key="1">
    <source>
        <dbReference type="ARBA" id="ARBA00004370"/>
    </source>
</evidence>
<sequence length="763" mass="78172">MAGDLLQRGNAKAVVFIDTGIADWQTLINAAPEGADIVTLDPTRDGLEQMAQWAQTHSGYDAIHIVSHGSEGQIHLGNFTLDASAIDTRASDLAQLGAALNEEGDLLLYGCSVASGEGQDFIAALAQATQVDVAASDDLTGAASLGGDWELESSVGEIGASLALSADVTESYAHLLVGETFGFETDVTGLGSNTVTAVGTHATFTIESESAELLDSDSDDGGFTDADLSGSESIDTGKWAPAETKLTFSIESGKQFDLSSLMLQSWDGDDEVIVLTSDKGSIEFNTLSAIVTTLDIANHINADFFKGISSFTLTENTVNGASSGFYITLDDLVVTNITAVPTNAAPTITGAPSDITVTEDTVSNVDLSDVTLADSDGDNLTVTLTASAGTLAASSGGSVTVSGSGTGALTLSDTAANINTYLDTTTNIQYTGASNASGDNAATLTIKANDGTVDSSTTKVNVDITAVNDAPVFTSSNKANVAENTTAVTTLVATDADADMLTYSISGGADKALFSLDSNSGALTFTNAPDFEAPGDSNSDNAYAVEVTANDGQGDTTPLTLTVTVTNVNEEPTLSANAKLSVPENTTGTVYTATASDPENAPLFYTLGGIDAGLFNLDTNTGALSFKNAPDYEAPADADGNNIYNVNLTANDGSLNSAPQALAIRVTYVDDANAAPIFTSSSKANVAENSTAVATLMATDADGDTLTYSVTGGADQALFSWTAIVVHLPSLMRQTSKLLGIVIVITLTTSKLPPMTARAIPHR</sequence>
<dbReference type="InterPro" id="IPR025592">
    <property type="entry name" value="DUF4347"/>
</dbReference>
<keyword evidence="2" id="KW-0812">Transmembrane</keyword>
<dbReference type="Pfam" id="PF14252">
    <property type="entry name" value="DUF4347"/>
    <property type="match status" value="1"/>
</dbReference>
<dbReference type="PANTHER" id="PTHR24025:SF23">
    <property type="entry name" value="NEURAL-CADHERIN"/>
    <property type="match status" value="1"/>
</dbReference>
<feature type="domain" description="Cadherin" evidence="8">
    <location>
        <begin position="473"/>
        <end position="574"/>
    </location>
</feature>